<comment type="subcellular location">
    <subcellularLocation>
        <location evidence="1">Cell outer membrane</location>
    </subcellularLocation>
</comment>
<accession>A0A4V2Q382</accession>
<dbReference type="GO" id="GO:0009279">
    <property type="term" value="C:cell outer membrane"/>
    <property type="evidence" value="ECO:0007669"/>
    <property type="project" value="UniProtKB-SubCell"/>
</dbReference>
<protein>
    <submittedName>
        <fullName evidence="9">Outer membrane protein TolC</fullName>
    </submittedName>
</protein>
<comment type="similarity">
    <text evidence="2">Belongs to the outer membrane factor (OMF) (TC 1.B.17) family.</text>
</comment>
<evidence type="ECO:0000256" key="8">
    <source>
        <dbReference type="SAM" id="SignalP"/>
    </source>
</evidence>
<dbReference type="GO" id="GO:0015562">
    <property type="term" value="F:efflux transmembrane transporter activity"/>
    <property type="evidence" value="ECO:0007669"/>
    <property type="project" value="InterPro"/>
</dbReference>
<dbReference type="OrthoDB" id="5607838at2"/>
<name>A0A4V2Q382_9GAMM</name>
<dbReference type="InterPro" id="IPR003423">
    <property type="entry name" value="OMP_efflux"/>
</dbReference>
<comment type="caution">
    <text evidence="9">The sequence shown here is derived from an EMBL/GenBank/DDBJ whole genome shotgun (WGS) entry which is preliminary data.</text>
</comment>
<keyword evidence="3" id="KW-0813">Transport</keyword>
<keyword evidence="5" id="KW-0812">Transmembrane</keyword>
<dbReference type="InterPro" id="IPR051906">
    <property type="entry name" value="TolC-like"/>
</dbReference>
<feature type="chain" id="PRO_5020427206" evidence="8">
    <location>
        <begin position="24"/>
        <end position="416"/>
    </location>
</feature>
<proteinExistence type="inferred from homology"/>
<gene>
    <name evidence="9" type="ORF">EZJ58_3974</name>
</gene>
<keyword evidence="10" id="KW-1185">Reference proteome</keyword>
<organism evidence="9 10">
    <name type="scientific">Sodalis ligni</name>
    <dbReference type="NCBI Taxonomy" id="2697027"/>
    <lineage>
        <taxon>Bacteria</taxon>
        <taxon>Pseudomonadati</taxon>
        <taxon>Pseudomonadota</taxon>
        <taxon>Gammaproteobacteria</taxon>
        <taxon>Enterobacterales</taxon>
        <taxon>Bruguierivoracaceae</taxon>
        <taxon>Sodalis</taxon>
    </lineage>
</organism>
<evidence type="ECO:0000256" key="4">
    <source>
        <dbReference type="ARBA" id="ARBA00022452"/>
    </source>
</evidence>
<dbReference type="Proteomes" id="UP000294555">
    <property type="component" value="Unassembled WGS sequence"/>
</dbReference>
<dbReference type="SUPFAM" id="SSF56954">
    <property type="entry name" value="Outer membrane efflux proteins (OEP)"/>
    <property type="match status" value="1"/>
</dbReference>
<dbReference type="Gene3D" id="1.20.1600.10">
    <property type="entry name" value="Outer membrane efflux proteins (OEP)"/>
    <property type="match status" value="1"/>
</dbReference>
<evidence type="ECO:0000256" key="5">
    <source>
        <dbReference type="ARBA" id="ARBA00022692"/>
    </source>
</evidence>
<feature type="signal peptide" evidence="8">
    <location>
        <begin position="1"/>
        <end position="23"/>
    </location>
</feature>
<dbReference type="Pfam" id="PF02321">
    <property type="entry name" value="OEP"/>
    <property type="match status" value="1"/>
</dbReference>
<dbReference type="EMBL" id="SJOI01000001">
    <property type="protein sequence ID" value="TCL05758.1"/>
    <property type="molecule type" value="Genomic_DNA"/>
</dbReference>
<evidence type="ECO:0000256" key="3">
    <source>
        <dbReference type="ARBA" id="ARBA00022448"/>
    </source>
</evidence>
<reference evidence="9 10" key="1">
    <citation type="submission" date="2019-02" db="EMBL/GenBank/DDBJ databases">
        <title>Investigation of anaerobic lignin degradation for improved lignocellulosic biofuels.</title>
        <authorList>
            <person name="Deangelis K."/>
        </authorList>
    </citation>
    <scope>NUCLEOTIDE SEQUENCE [LARGE SCALE GENOMIC DNA]</scope>
    <source>
        <strain evidence="9 10">159R</strain>
    </source>
</reference>
<evidence type="ECO:0000256" key="6">
    <source>
        <dbReference type="ARBA" id="ARBA00023136"/>
    </source>
</evidence>
<keyword evidence="8" id="KW-0732">Signal</keyword>
<evidence type="ECO:0000313" key="10">
    <source>
        <dbReference type="Proteomes" id="UP000294555"/>
    </source>
</evidence>
<dbReference type="AlphaFoldDB" id="A0A4V2Q382"/>
<dbReference type="GO" id="GO:1990281">
    <property type="term" value="C:efflux pump complex"/>
    <property type="evidence" value="ECO:0007669"/>
    <property type="project" value="TreeGrafter"/>
</dbReference>
<keyword evidence="7" id="KW-0998">Cell outer membrane</keyword>
<evidence type="ECO:0000313" key="9">
    <source>
        <dbReference type="EMBL" id="TCL05758.1"/>
    </source>
</evidence>
<sequence length="416" mass="45738">MLLPCSQRAWLVLMLLASATTSAAELNLDEALARAEHYSAELSANRHERQALANQADSATQLPDPKLEFGIENLPVGGNNAHRFTREDMTMQRIGIQQDYISSTKRDRKADAFRAEAASATAGYQTLRAQLQRDTAQAWLDMALARQGLTAARSLLAESERQISVQRAAVAGGGSAASVLDGRLVVVDMQNAVTDAERDVAVAQAKLTRLTGDSQAIAAGQLPRFERLPADPAVLAQGIDQHPEILQARRESEVAQARSAQSAVAAIPDVGIEVYYGRRADRLDDMAGVMFTMDLPLFQSQRQDKDHAADQARTFEANDQLATTIRDHNAQLAMLIAQYQAAQTRWQRQKDDVLPLQRQRLQLTQAQYRTGSATLTDMLAARRALLQSELEANRAARDLAQSWAAIRYLIPQETQS</sequence>
<evidence type="ECO:0000256" key="1">
    <source>
        <dbReference type="ARBA" id="ARBA00004442"/>
    </source>
</evidence>
<keyword evidence="4" id="KW-1134">Transmembrane beta strand</keyword>
<evidence type="ECO:0000256" key="7">
    <source>
        <dbReference type="ARBA" id="ARBA00023237"/>
    </source>
</evidence>
<dbReference type="GO" id="GO:0015288">
    <property type="term" value="F:porin activity"/>
    <property type="evidence" value="ECO:0007669"/>
    <property type="project" value="TreeGrafter"/>
</dbReference>
<dbReference type="PANTHER" id="PTHR30026">
    <property type="entry name" value="OUTER MEMBRANE PROTEIN TOLC"/>
    <property type="match status" value="1"/>
</dbReference>
<keyword evidence="6" id="KW-0472">Membrane</keyword>
<dbReference type="PANTHER" id="PTHR30026:SF20">
    <property type="entry name" value="OUTER MEMBRANE PROTEIN TOLC"/>
    <property type="match status" value="1"/>
</dbReference>
<evidence type="ECO:0000256" key="2">
    <source>
        <dbReference type="ARBA" id="ARBA00007613"/>
    </source>
</evidence>